<dbReference type="RefSeq" id="WP_137424123.1">
    <property type="nucleotide sequence ID" value="NZ_CP040098.1"/>
</dbReference>
<dbReference type="InterPro" id="IPR003374">
    <property type="entry name" value="ApbE-like_sf"/>
</dbReference>
<accession>A0A4P8L332</accession>
<proteinExistence type="predicted"/>
<dbReference type="InterPro" id="IPR007183">
    <property type="entry name" value="UPF0280"/>
</dbReference>
<sequence length="246" mass="26504">MEERSGRFYRFQHKPPGGAAWHCFEVRFQQTDLWIRASRDCRDEAMDEVLSLRHGLDRYVAEHPAFLNSLVPLLDDPLAPRLVRRMLQAARKAGVGPMAAVAGAIAQAVGERLKAAGACSIVENGGDCFIHLNTPVRVGVYAGPHSPFKDRLVLSLEREILPAAVCTSSRTIGHSLSLGQADAVTVLSRDGALADACATAAGNMVRTREDLGRAAEWTQSLDGLLGALIIAGDRMAAWGAFEIHPA</sequence>
<gene>
    <name evidence="1" type="ORF">FDQ92_08255</name>
</gene>
<dbReference type="AlphaFoldDB" id="A0A4P8L332"/>
<protein>
    <submittedName>
        <fullName evidence="1">UPF0280 family protein</fullName>
    </submittedName>
</protein>
<dbReference type="PIRSF" id="PIRSF006421">
    <property type="entry name" value="UCP006421"/>
    <property type="match status" value="1"/>
</dbReference>
<dbReference type="Gene3D" id="3.10.520.10">
    <property type="entry name" value="ApbE-like domains"/>
    <property type="match status" value="1"/>
</dbReference>
<dbReference type="Proteomes" id="UP000298602">
    <property type="component" value="Chromosome"/>
</dbReference>
<evidence type="ECO:0000313" key="2">
    <source>
        <dbReference type="Proteomes" id="UP000298602"/>
    </source>
</evidence>
<dbReference type="OrthoDB" id="9787842at2"/>
<evidence type="ECO:0000313" key="1">
    <source>
        <dbReference type="EMBL" id="QCQ22154.1"/>
    </source>
</evidence>
<keyword evidence="2" id="KW-1185">Reference proteome</keyword>
<reference evidence="1 2" key="2">
    <citation type="submission" date="2019-05" db="EMBL/GenBank/DDBJ databases">
        <authorList>
            <person name="Suflita J.M."/>
            <person name="Marks C.R."/>
        </authorList>
    </citation>
    <scope>NUCLEOTIDE SEQUENCE [LARGE SCALE GENOMIC DNA]</scope>
    <source>
        <strain evidence="1 2">ALDC</strain>
    </source>
</reference>
<dbReference type="SUPFAM" id="SSF143631">
    <property type="entry name" value="ApbE-like"/>
    <property type="match status" value="1"/>
</dbReference>
<dbReference type="KEGG" id="dax:FDQ92_08255"/>
<dbReference type="EMBL" id="CP040098">
    <property type="protein sequence ID" value="QCQ22154.1"/>
    <property type="molecule type" value="Genomic_DNA"/>
</dbReference>
<organism evidence="1 2">
    <name type="scientific">Desulfoglaeba alkanexedens ALDC</name>
    <dbReference type="NCBI Taxonomy" id="980445"/>
    <lineage>
        <taxon>Bacteria</taxon>
        <taxon>Pseudomonadati</taxon>
        <taxon>Thermodesulfobacteriota</taxon>
        <taxon>Syntrophobacteria</taxon>
        <taxon>Syntrophobacterales</taxon>
        <taxon>Syntrophobacteraceae</taxon>
        <taxon>Desulfoglaeba</taxon>
    </lineage>
</organism>
<reference evidence="1 2" key="1">
    <citation type="submission" date="2019-05" db="EMBL/GenBank/DDBJ databases">
        <title>The Complete Genome Sequence of the n-alkane-degrading Desulfoglaeba alkanexedens ALDC reveals multiple alkylsuccinate synthase gene clusters.</title>
        <authorList>
            <person name="Callaghan A.V."/>
            <person name="Davidova I.A."/>
            <person name="Duncan K.E."/>
            <person name="Morris B."/>
            <person name="McInerney M.J."/>
        </authorList>
    </citation>
    <scope>NUCLEOTIDE SEQUENCE [LARGE SCALE GENOMIC DNA]</scope>
    <source>
        <strain evidence="1 2">ALDC</strain>
    </source>
</reference>
<name>A0A4P8L332_9BACT</name>